<dbReference type="Gene3D" id="2.10.230.10">
    <property type="entry name" value="Heat shock protein DnaJ, cysteine-rich domain"/>
    <property type="match status" value="1"/>
</dbReference>
<organism evidence="1 2">
    <name type="scientific">Niallia endozanthoxylica</name>
    <dbReference type="NCBI Taxonomy" id="2036016"/>
    <lineage>
        <taxon>Bacteria</taxon>
        <taxon>Bacillati</taxon>
        <taxon>Bacillota</taxon>
        <taxon>Bacilli</taxon>
        <taxon>Bacillales</taxon>
        <taxon>Bacillaceae</taxon>
        <taxon>Niallia</taxon>
    </lineage>
</organism>
<keyword evidence="1" id="KW-0031">Aminopeptidase</keyword>
<evidence type="ECO:0000313" key="1">
    <source>
        <dbReference type="EMBL" id="KAA9019934.1"/>
    </source>
</evidence>
<keyword evidence="1" id="KW-0645">Protease</keyword>
<sequence>MGLFSYLSDWKASLYEKKIAEAQSLGHCPDCNGKGFQIPIVNEYSFPESYDCPSCLGSGSFSDWSSSNSR</sequence>
<dbReference type="OrthoDB" id="2882832at2"/>
<dbReference type="EMBL" id="VYKL01000030">
    <property type="protein sequence ID" value="KAA9019934.1"/>
    <property type="molecule type" value="Genomic_DNA"/>
</dbReference>
<dbReference type="Proteomes" id="UP000326671">
    <property type="component" value="Unassembled WGS sequence"/>
</dbReference>
<gene>
    <name evidence="1" type="ORF">F4V44_18705</name>
</gene>
<keyword evidence="2" id="KW-1185">Reference proteome</keyword>
<name>A0A5J5HK74_9BACI</name>
<dbReference type="InterPro" id="IPR036410">
    <property type="entry name" value="HSP_DnaJ_Cys-rich_dom_sf"/>
</dbReference>
<dbReference type="GO" id="GO:0004177">
    <property type="term" value="F:aminopeptidase activity"/>
    <property type="evidence" value="ECO:0007669"/>
    <property type="project" value="UniProtKB-KW"/>
</dbReference>
<keyword evidence="1" id="KW-0378">Hydrolase</keyword>
<protein>
    <submittedName>
        <fullName evidence="1">Methionine aminopeptidase</fullName>
    </submittedName>
</protein>
<proteinExistence type="predicted"/>
<dbReference type="SUPFAM" id="SSF57938">
    <property type="entry name" value="DnaJ/Hsp40 cysteine-rich domain"/>
    <property type="match status" value="1"/>
</dbReference>
<accession>A0A5J5HK74</accession>
<reference evidence="1 2" key="1">
    <citation type="submission" date="2019-09" db="EMBL/GenBank/DDBJ databases">
        <title>Whole genome sequences of isolates from the Mars Exploration Rovers.</title>
        <authorList>
            <person name="Seuylemezian A."/>
            <person name="Vaishampayan P."/>
        </authorList>
    </citation>
    <scope>NUCLEOTIDE SEQUENCE [LARGE SCALE GENOMIC DNA]</scope>
    <source>
        <strain evidence="1 2">MER_TA_151</strain>
    </source>
</reference>
<dbReference type="AlphaFoldDB" id="A0A5J5HK74"/>
<dbReference type="RefSeq" id="WP_150441541.1">
    <property type="nucleotide sequence ID" value="NZ_VYKL01000030.1"/>
</dbReference>
<comment type="caution">
    <text evidence="1">The sequence shown here is derived from an EMBL/GenBank/DDBJ whole genome shotgun (WGS) entry which is preliminary data.</text>
</comment>
<evidence type="ECO:0000313" key="2">
    <source>
        <dbReference type="Proteomes" id="UP000326671"/>
    </source>
</evidence>